<organism evidence="1">
    <name type="scientific">Arundo donax</name>
    <name type="common">Giant reed</name>
    <name type="synonym">Donax arundinaceus</name>
    <dbReference type="NCBI Taxonomy" id="35708"/>
    <lineage>
        <taxon>Eukaryota</taxon>
        <taxon>Viridiplantae</taxon>
        <taxon>Streptophyta</taxon>
        <taxon>Embryophyta</taxon>
        <taxon>Tracheophyta</taxon>
        <taxon>Spermatophyta</taxon>
        <taxon>Magnoliopsida</taxon>
        <taxon>Liliopsida</taxon>
        <taxon>Poales</taxon>
        <taxon>Poaceae</taxon>
        <taxon>PACMAD clade</taxon>
        <taxon>Arundinoideae</taxon>
        <taxon>Arundineae</taxon>
        <taxon>Arundo</taxon>
    </lineage>
</organism>
<accession>A0A0A9BH48</accession>
<proteinExistence type="predicted"/>
<sequence>MLCEDIKNFLANMVSLIKTNSFLE</sequence>
<reference evidence="1" key="2">
    <citation type="journal article" date="2015" name="Data Brief">
        <title>Shoot transcriptome of the giant reed, Arundo donax.</title>
        <authorList>
            <person name="Barrero R.A."/>
            <person name="Guerrero F.D."/>
            <person name="Moolhuijzen P."/>
            <person name="Goolsby J.A."/>
            <person name="Tidwell J."/>
            <person name="Bellgard S.E."/>
            <person name="Bellgard M.I."/>
        </authorList>
    </citation>
    <scope>NUCLEOTIDE SEQUENCE</scope>
    <source>
        <tissue evidence="1">Shoot tissue taken approximately 20 cm above the soil surface</tissue>
    </source>
</reference>
<reference evidence="1" key="1">
    <citation type="submission" date="2014-09" db="EMBL/GenBank/DDBJ databases">
        <authorList>
            <person name="Magalhaes I.L.F."/>
            <person name="Oliveira U."/>
            <person name="Santos F.R."/>
            <person name="Vidigal T.H.D.A."/>
            <person name="Brescovit A.D."/>
            <person name="Santos A.J."/>
        </authorList>
    </citation>
    <scope>NUCLEOTIDE SEQUENCE</scope>
    <source>
        <tissue evidence="1">Shoot tissue taken approximately 20 cm above the soil surface</tissue>
    </source>
</reference>
<evidence type="ECO:0000313" key="1">
    <source>
        <dbReference type="EMBL" id="JAD58587.1"/>
    </source>
</evidence>
<dbReference type="AlphaFoldDB" id="A0A0A9BH48"/>
<protein>
    <submittedName>
        <fullName evidence="1">Uncharacterized protein</fullName>
    </submittedName>
</protein>
<name>A0A0A9BH48_ARUDO</name>
<dbReference type="EMBL" id="GBRH01239308">
    <property type="protein sequence ID" value="JAD58587.1"/>
    <property type="molecule type" value="Transcribed_RNA"/>
</dbReference>